<feature type="transmembrane region" description="Helical" evidence="1">
    <location>
        <begin position="172"/>
        <end position="195"/>
    </location>
</feature>
<dbReference type="KEGG" id="aplt:ANPL_02140"/>
<keyword evidence="1" id="KW-0472">Membrane</keyword>
<accession>A0A858PY55</accession>
<dbReference type="RefSeq" id="WP_169193146.1">
    <property type="nucleotide sequence ID" value="NZ_CP046391.1"/>
</dbReference>
<keyword evidence="1" id="KW-0812">Transmembrane</keyword>
<name>A0A858PY55_9RICK</name>
<dbReference type="Pfam" id="PF06055">
    <property type="entry name" value="ExoD"/>
    <property type="match status" value="1"/>
</dbReference>
<organism evidence="2 3">
    <name type="scientific">Anaplasma platys</name>
    <dbReference type="NCBI Taxonomy" id="949"/>
    <lineage>
        <taxon>Bacteria</taxon>
        <taxon>Pseudomonadati</taxon>
        <taxon>Pseudomonadota</taxon>
        <taxon>Alphaproteobacteria</taxon>
        <taxon>Rickettsiales</taxon>
        <taxon>Anaplasmataceae</taxon>
        <taxon>Anaplasma</taxon>
    </lineage>
</organism>
<evidence type="ECO:0000313" key="3">
    <source>
        <dbReference type="Proteomes" id="UP000500930"/>
    </source>
</evidence>
<dbReference type="PANTHER" id="PTHR41795">
    <property type="entry name" value="EXOPOLYSACCHARIDE SYNTHESIS PROTEIN"/>
    <property type="match status" value="1"/>
</dbReference>
<feature type="transmembrane region" description="Helical" evidence="1">
    <location>
        <begin position="121"/>
        <end position="144"/>
    </location>
</feature>
<keyword evidence="1" id="KW-1133">Transmembrane helix</keyword>
<proteinExistence type="predicted"/>
<dbReference type="PIRSF" id="PIRSF033239">
    <property type="entry name" value="ExoD"/>
    <property type="match status" value="1"/>
</dbReference>
<evidence type="ECO:0000256" key="1">
    <source>
        <dbReference type="SAM" id="Phobius"/>
    </source>
</evidence>
<dbReference type="PANTHER" id="PTHR41795:SF1">
    <property type="entry name" value="EXOPOLYSACCHARIDE SYNTHESIS PROTEIN"/>
    <property type="match status" value="1"/>
</dbReference>
<feature type="transmembrane region" description="Helical" evidence="1">
    <location>
        <begin position="39"/>
        <end position="58"/>
    </location>
</feature>
<dbReference type="AlphaFoldDB" id="A0A858PY55"/>
<dbReference type="InterPro" id="IPR010331">
    <property type="entry name" value="ExoD"/>
</dbReference>
<dbReference type="Proteomes" id="UP000500930">
    <property type="component" value="Chromosome"/>
</dbReference>
<sequence length="212" mass="23353">MAADRDRRAVSDILEEVSVQGSADTVTLRELKLLLQDRGFGILILLFSLPLSIPIPVIPGYTTILSLPLLLFSIQMLRGMSTPWLPDFLEQKSFKRSFLALVVEKTSPFLKMMERWTRPRMLFIFTEVGERAMALVCLLCAISIAIPLPLTNFIPAWGISAIALGVLSRDGVLVTIGVLCAFFGLSVTAVVIIAGPKLVMGMFSLVYKFFTG</sequence>
<gene>
    <name evidence="2" type="ORF">ANPL_02140</name>
</gene>
<protein>
    <submittedName>
        <fullName evidence="2">Exopolysaccharide biosynthesis protein</fullName>
    </submittedName>
</protein>
<reference evidence="2 3" key="1">
    <citation type="journal article" date="2020" name="Pathogens">
        <title>First Whole Genome Sequence of Anaplasma platys, an Obligate Intracellular Rickettsial Pathogen of Dogs.</title>
        <authorList>
            <person name="Llanes A."/>
            <person name="Rajeev S."/>
        </authorList>
    </citation>
    <scope>NUCLEOTIDE SEQUENCE [LARGE SCALE GENOMIC DNA]</scope>
    <source>
        <strain evidence="2 3">S3</strain>
    </source>
</reference>
<evidence type="ECO:0000313" key="2">
    <source>
        <dbReference type="EMBL" id="QJC27509.1"/>
    </source>
</evidence>
<keyword evidence="3" id="KW-1185">Reference proteome</keyword>
<dbReference type="EMBL" id="CP046391">
    <property type="protein sequence ID" value="QJC27509.1"/>
    <property type="molecule type" value="Genomic_DNA"/>
</dbReference>